<evidence type="ECO:0000259" key="1">
    <source>
        <dbReference type="Pfam" id="PF26118"/>
    </source>
</evidence>
<name>A0A6A5WY62_9PLEO</name>
<evidence type="ECO:0000313" key="2">
    <source>
        <dbReference type="EMBL" id="KAF2004015.1"/>
    </source>
</evidence>
<dbReference type="OrthoDB" id="5410752at2759"/>
<protein>
    <recommendedName>
        <fullName evidence="1">DUF8035 domain-containing protein</fullName>
    </recommendedName>
</protein>
<accession>A0A6A5WY62</accession>
<evidence type="ECO:0000313" key="3">
    <source>
        <dbReference type="Proteomes" id="UP000799779"/>
    </source>
</evidence>
<dbReference type="Proteomes" id="UP000799779">
    <property type="component" value="Unassembled WGS sequence"/>
</dbReference>
<organism evidence="2 3">
    <name type="scientific">Amniculicola lignicola CBS 123094</name>
    <dbReference type="NCBI Taxonomy" id="1392246"/>
    <lineage>
        <taxon>Eukaryota</taxon>
        <taxon>Fungi</taxon>
        <taxon>Dikarya</taxon>
        <taxon>Ascomycota</taxon>
        <taxon>Pezizomycotina</taxon>
        <taxon>Dothideomycetes</taxon>
        <taxon>Pleosporomycetidae</taxon>
        <taxon>Pleosporales</taxon>
        <taxon>Amniculicolaceae</taxon>
        <taxon>Amniculicola</taxon>
    </lineage>
</organism>
<proteinExistence type="predicted"/>
<dbReference type="Pfam" id="PF26118">
    <property type="entry name" value="DUF8035"/>
    <property type="match status" value="1"/>
</dbReference>
<dbReference type="InterPro" id="IPR058348">
    <property type="entry name" value="DUF8035"/>
</dbReference>
<reference evidence="2" key="1">
    <citation type="journal article" date="2020" name="Stud. Mycol.">
        <title>101 Dothideomycetes genomes: a test case for predicting lifestyles and emergence of pathogens.</title>
        <authorList>
            <person name="Haridas S."/>
            <person name="Albert R."/>
            <person name="Binder M."/>
            <person name="Bloem J."/>
            <person name="Labutti K."/>
            <person name="Salamov A."/>
            <person name="Andreopoulos B."/>
            <person name="Baker S."/>
            <person name="Barry K."/>
            <person name="Bills G."/>
            <person name="Bluhm B."/>
            <person name="Cannon C."/>
            <person name="Castanera R."/>
            <person name="Culley D."/>
            <person name="Daum C."/>
            <person name="Ezra D."/>
            <person name="Gonzalez J."/>
            <person name="Henrissat B."/>
            <person name="Kuo A."/>
            <person name="Liang C."/>
            <person name="Lipzen A."/>
            <person name="Lutzoni F."/>
            <person name="Magnuson J."/>
            <person name="Mondo S."/>
            <person name="Nolan M."/>
            <person name="Ohm R."/>
            <person name="Pangilinan J."/>
            <person name="Park H.-J."/>
            <person name="Ramirez L."/>
            <person name="Alfaro M."/>
            <person name="Sun H."/>
            <person name="Tritt A."/>
            <person name="Yoshinaga Y."/>
            <person name="Zwiers L.-H."/>
            <person name="Turgeon B."/>
            <person name="Goodwin S."/>
            <person name="Spatafora J."/>
            <person name="Crous P."/>
            <person name="Grigoriev I."/>
        </authorList>
    </citation>
    <scope>NUCLEOTIDE SEQUENCE</scope>
    <source>
        <strain evidence="2">CBS 123094</strain>
    </source>
</reference>
<gene>
    <name evidence="2" type="ORF">P154DRAFT_427371</name>
</gene>
<dbReference type="EMBL" id="ML977569">
    <property type="protein sequence ID" value="KAF2004015.1"/>
    <property type="molecule type" value="Genomic_DNA"/>
</dbReference>
<feature type="domain" description="DUF8035" evidence="1">
    <location>
        <begin position="89"/>
        <end position="143"/>
    </location>
</feature>
<sequence>EQEADYYNRIALERAFPGEAHNGATTDWSIVDVPPGTSRVRMDGIGGGAQEVTWQSYNGVRRSKFISGDNEITTDFGRPGPEPVKSKPKDMWTEITKDLVLKDAIDAMGYECEETDQFFYVMDYLKYEDVLQLVEISDDIRRKRKSRIRQIEYERSEIRRPASDYDRFSEHEVIYDRHSHRYR</sequence>
<feature type="non-terminal residue" evidence="2">
    <location>
        <position position="1"/>
    </location>
</feature>
<keyword evidence="3" id="KW-1185">Reference proteome</keyword>
<dbReference type="AlphaFoldDB" id="A0A6A5WY62"/>